<proteinExistence type="inferred from homology"/>
<dbReference type="STRING" id="1009370.ALO_10344"/>
<keyword evidence="8" id="KW-0472">Membrane</keyword>
<dbReference type="InterPro" id="IPR017871">
    <property type="entry name" value="ABC_transporter-like_CS"/>
</dbReference>
<comment type="similarity">
    <text evidence="2">Belongs to the ABC transporter superfamily.</text>
</comment>
<evidence type="ECO:0000256" key="1">
    <source>
        <dbReference type="ARBA" id="ARBA00004202"/>
    </source>
</evidence>
<keyword evidence="11" id="KW-1185">Reference proteome</keyword>
<dbReference type="SUPFAM" id="SSF52540">
    <property type="entry name" value="P-loop containing nucleoside triphosphate hydrolases"/>
    <property type="match status" value="1"/>
</dbReference>
<reference evidence="10 11" key="1">
    <citation type="journal article" date="2011" name="EMBO J.">
        <title>Structural diversity of bacterial flagellar motors.</title>
        <authorList>
            <person name="Chen S."/>
            <person name="Beeby M."/>
            <person name="Murphy G.E."/>
            <person name="Leadbetter J.R."/>
            <person name="Hendrixson D.R."/>
            <person name="Briegel A."/>
            <person name="Li Z."/>
            <person name="Shi J."/>
            <person name="Tocheva E.I."/>
            <person name="Muller A."/>
            <person name="Dobro M.J."/>
            <person name="Jensen G.J."/>
        </authorList>
    </citation>
    <scope>NUCLEOTIDE SEQUENCE [LARGE SCALE GENOMIC DNA]</scope>
    <source>
        <strain evidence="10 11">DSM 6540</strain>
    </source>
</reference>
<dbReference type="OrthoDB" id="197875at2"/>
<keyword evidence="4" id="KW-1003">Cell membrane</keyword>
<dbReference type="eggNOG" id="COG1122">
    <property type="taxonomic scope" value="Bacteria"/>
</dbReference>
<dbReference type="GO" id="GO:0042626">
    <property type="term" value="F:ATPase-coupled transmembrane transporter activity"/>
    <property type="evidence" value="ECO:0007669"/>
    <property type="project" value="TreeGrafter"/>
</dbReference>
<keyword evidence="7" id="KW-1278">Translocase</keyword>
<keyword evidence="5" id="KW-0547">Nucleotide-binding</keyword>
<protein>
    <submittedName>
        <fullName evidence="10">ABC transporter related protein</fullName>
    </submittedName>
</protein>
<evidence type="ECO:0000313" key="10">
    <source>
        <dbReference type="EMBL" id="EGO64013.1"/>
    </source>
</evidence>
<evidence type="ECO:0000256" key="4">
    <source>
        <dbReference type="ARBA" id="ARBA00022475"/>
    </source>
</evidence>
<evidence type="ECO:0000256" key="6">
    <source>
        <dbReference type="ARBA" id="ARBA00022840"/>
    </source>
</evidence>
<gene>
    <name evidence="10" type="ORF">ALO_10344</name>
</gene>
<dbReference type="PROSITE" id="PS50893">
    <property type="entry name" value="ABC_TRANSPORTER_2"/>
    <property type="match status" value="1"/>
</dbReference>
<dbReference type="EMBL" id="AFGF01000081">
    <property type="protein sequence ID" value="EGO64013.1"/>
    <property type="molecule type" value="Genomic_DNA"/>
</dbReference>
<organism evidence="10 11">
    <name type="scientific">Acetonema longum DSM 6540</name>
    <dbReference type="NCBI Taxonomy" id="1009370"/>
    <lineage>
        <taxon>Bacteria</taxon>
        <taxon>Bacillati</taxon>
        <taxon>Bacillota</taxon>
        <taxon>Negativicutes</taxon>
        <taxon>Acetonemataceae</taxon>
        <taxon>Acetonema</taxon>
    </lineage>
</organism>
<dbReference type="InterPro" id="IPR050095">
    <property type="entry name" value="ECF_ABC_transporter_ATP-bd"/>
</dbReference>
<name>F7NJ16_9FIRM</name>
<dbReference type="Gene3D" id="3.40.50.300">
    <property type="entry name" value="P-loop containing nucleotide triphosphate hydrolases"/>
    <property type="match status" value="1"/>
</dbReference>
<dbReference type="Pfam" id="PF00005">
    <property type="entry name" value="ABC_tran"/>
    <property type="match status" value="1"/>
</dbReference>
<evidence type="ECO:0000256" key="2">
    <source>
        <dbReference type="ARBA" id="ARBA00005417"/>
    </source>
</evidence>
<evidence type="ECO:0000256" key="7">
    <source>
        <dbReference type="ARBA" id="ARBA00022967"/>
    </source>
</evidence>
<dbReference type="InterPro" id="IPR003593">
    <property type="entry name" value="AAA+_ATPase"/>
</dbReference>
<evidence type="ECO:0000256" key="3">
    <source>
        <dbReference type="ARBA" id="ARBA00022448"/>
    </source>
</evidence>
<dbReference type="Proteomes" id="UP000003240">
    <property type="component" value="Unassembled WGS sequence"/>
</dbReference>
<dbReference type="InterPro" id="IPR015856">
    <property type="entry name" value="ABC_transpr_CbiO/EcfA_su"/>
</dbReference>
<sequence>MNPVVTFNAFSFSYGGKIQALNNISLTVPAGSFTVITGDGGSGKTTLCLAIAGLAPHYFGGAVGGSLLVNGVNTLQRQVAELAETVGIVLEDYESQLVTMTVEEEVAFSLENRGAAPAEISRRVQEALAMVGLTGQERKEIAALSGGQRQRLAIAAVLATRPSILVLDEAASALDPEGAAELYTLLSELNRQNHLTVVLVEHDLAKVLPYATQLVLLQEGSIAAAGPAAKVLRHMACQDSYREGLPALWTLKLYMEQTAGQPFGDWRQEDEAIFELVRYMTQANEVSKNARTA</sequence>
<keyword evidence="3" id="KW-0813">Transport</keyword>
<dbReference type="GO" id="GO:0005524">
    <property type="term" value="F:ATP binding"/>
    <property type="evidence" value="ECO:0007669"/>
    <property type="project" value="UniProtKB-KW"/>
</dbReference>
<dbReference type="PROSITE" id="PS00211">
    <property type="entry name" value="ABC_TRANSPORTER_1"/>
    <property type="match status" value="1"/>
</dbReference>
<dbReference type="InterPro" id="IPR027417">
    <property type="entry name" value="P-loop_NTPase"/>
</dbReference>
<comment type="caution">
    <text evidence="10">The sequence shown here is derived from an EMBL/GenBank/DDBJ whole genome shotgun (WGS) entry which is preliminary data.</text>
</comment>
<dbReference type="AlphaFoldDB" id="F7NJ16"/>
<dbReference type="GO" id="GO:0043190">
    <property type="term" value="C:ATP-binding cassette (ABC) transporter complex"/>
    <property type="evidence" value="ECO:0007669"/>
    <property type="project" value="TreeGrafter"/>
</dbReference>
<evidence type="ECO:0000256" key="8">
    <source>
        <dbReference type="ARBA" id="ARBA00023136"/>
    </source>
</evidence>
<evidence type="ECO:0000256" key="5">
    <source>
        <dbReference type="ARBA" id="ARBA00022741"/>
    </source>
</evidence>
<dbReference type="SMART" id="SM00382">
    <property type="entry name" value="AAA"/>
    <property type="match status" value="1"/>
</dbReference>
<dbReference type="RefSeq" id="WP_004573347.1">
    <property type="nucleotide sequence ID" value="NZ_AFGF01000081.1"/>
</dbReference>
<dbReference type="PANTHER" id="PTHR43553:SF24">
    <property type="entry name" value="ENERGY-COUPLING FACTOR TRANSPORTER ATP-BINDING PROTEIN ECFA1"/>
    <property type="match status" value="1"/>
</dbReference>
<evidence type="ECO:0000313" key="11">
    <source>
        <dbReference type="Proteomes" id="UP000003240"/>
    </source>
</evidence>
<dbReference type="PANTHER" id="PTHR43553">
    <property type="entry name" value="HEAVY METAL TRANSPORTER"/>
    <property type="match status" value="1"/>
</dbReference>
<dbReference type="InterPro" id="IPR003439">
    <property type="entry name" value="ABC_transporter-like_ATP-bd"/>
</dbReference>
<dbReference type="CDD" id="cd03225">
    <property type="entry name" value="ABC_cobalt_CbiO_domain1"/>
    <property type="match status" value="1"/>
</dbReference>
<feature type="domain" description="ABC transporter" evidence="9">
    <location>
        <begin position="5"/>
        <end position="244"/>
    </location>
</feature>
<dbReference type="GO" id="GO:0016887">
    <property type="term" value="F:ATP hydrolysis activity"/>
    <property type="evidence" value="ECO:0007669"/>
    <property type="project" value="InterPro"/>
</dbReference>
<comment type="subcellular location">
    <subcellularLocation>
        <location evidence="1">Cell membrane</location>
        <topology evidence="1">Peripheral membrane protein</topology>
    </subcellularLocation>
</comment>
<accession>F7NJ16</accession>
<keyword evidence="6" id="KW-0067">ATP-binding</keyword>
<evidence type="ECO:0000259" key="9">
    <source>
        <dbReference type="PROSITE" id="PS50893"/>
    </source>
</evidence>